<gene>
    <name evidence="1" type="ORF">OE88DRAFT_1811286</name>
</gene>
<organism evidence="1 2">
    <name type="scientific">Heliocybe sulcata</name>
    <dbReference type="NCBI Taxonomy" id="5364"/>
    <lineage>
        <taxon>Eukaryota</taxon>
        <taxon>Fungi</taxon>
        <taxon>Dikarya</taxon>
        <taxon>Basidiomycota</taxon>
        <taxon>Agaricomycotina</taxon>
        <taxon>Agaricomycetes</taxon>
        <taxon>Gloeophyllales</taxon>
        <taxon>Gloeophyllaceae</taxon>
        <taxon>Heliocybe</taxon>
    </lineage>
</organism>
<accession>A0A5C3MQ72</accession>
<name>A0A5C3MQ72_9AGAM</name>
<keyword evidence="2" id="KW-1185">Reference proteome</keyword>
<sequence>MAPATPSKKDKITKLKQTVKDSLKARTGVQLVAPLKRWQRHKTKMPFARYTDAREESSLDRLATSIMVKQLVLTEHCIQHSIYMQENGAIYCKREGTPLPKDDEEWAWVPDEDDLVVQPPSTAITVLKIRDKNTVPFPCAESA</sequence>
<reference evidence="1 2" key="1">
    <citation type="journal article" date="2019" name="Nat. Ecol. Evol.">
        <title>Megaphylogeny resolves global patterns of mushroom evolution.</title>
        <authorList>
            <person name="Varga T."/>
            <person name="Krizsan K."/>
            <person name="Foldi C."/>
            <person name="Dima B."/>
            <person name="Sanchez-Garcia M."/>
            <person name="Sanchez-Ramirez S."/>
            <person name="Szollosi G.J."/>
            <person name="Szarkandi J.G."/>
            <person name="Papp V."/>
            <person name="Albert L."/>
            <person name="Andreopoulos W."/>
            <person name="Angelini C."/>
            <person name="Antonin V."/>
            <person name="Barry K.W."/>
            <person name="Bougher N.L."/>
            <person name="Buchanan P."/>
            <person name="Buyck B."/>
            <person name="Bense V."/>
            <person name="Catcheside P."/>
            <person name="Chovatia M."/>
            <person name="Cooper J."/>
            <person name="Damon W."/>
            <person name="Desjardin D."/>
            <person name="Finy P."/>
            <person name="Geml J."/>
            <person name="Haridas S."/>
            <person name="Hughes K."/>
            <person name="Justo A."/>
            <person name="Karasinski D."/>
            <person name="Kautmanova I."/>
            <person name="Kiss B."/>
            <person name="Kocsube S."/>
            <person name="Kotiranta H."/>
            <person name="LaButti K.M."/>
            <person name="Lechner B.E."/>
            <person name="Liimatainen K."/>
            <person name="Lipzen A."/>
            <person name="Lukacs Z."/>
            <person name="Mihaltcheva S."/>
            <person name="Morgado L.N."/>
            <person name="Niskanen T."/>
            <person name="Noordeloos M.E."/>
            <person name="Ohm R.A."/>
            <person name="Ortiz-Santana B."/>
            <person name="Ovrebo C."/>
            <person name="Racz N."/>
            <person name="Riley R."/>
            <person name="Savchenko A."/>
            <person name="Shiryaev A."/>
            <person name="Soop K."/>
            <person name="Spirin V."/>
            <person name="Szebenyi C."/>
            <person name="Tomsovsky M."/>
            <person name="Tulloss R.E."/>
            <person name="Uehling J."/>
            <person name="Grigoriev I.V."/>
            <person name="Vagvolgyi C."/>
            <person name="Papp T."/>
            <person name="Martin F.M."/>
            <person name="Miettinen O."/>
            <person name="Hibbett D.S."/>
            <person name="Nagy L.G."/>
        </authorList>
    </citation>
    <scope>NUCLEOTIDE SEQUENCE [LARGE SCALE GENOMIC DNA]</scope>
    <source>
        <strain evidence="1 2">OMC1185</strain>
    </source>
</reference>
<dbReference type="OrthoDB" id="3305714at2759"/>
<evidence type="ECO:0000313" key="2">
    <source>
        <dbReference type="Proteomes" id="UP000305948"/>
    </source>
</evidence>
<dbReference type="EMBL" id="ML213525">
    <property type="protein sequence ID" value="TFK47090.1"/>
    <property type="molecule type" value="Genomic_DNA"/>
</dbReference>
<proteinExistence type="predicted"/>
<dbReference type="Proteomes" id="UP000305948">
    <property type="component" value="Unassembled WGS sequence"/>
</dbReference>
<evidence type="ECO:0000313" key="1">
    <source>
        <dbReference type="EMBL" id="TFK47090.1"/>
    </source>
</evidence>
<protein>
    <submittedName>
        <fullName evidence="1">Uncharacterized protein</fullName>
    </submittedName>
</protein>
<dbReference type="AlphaFoldDB" id="A0A5C3MQ72"/>